<proteinExistence type="predicted"/>
<sequence>MNTLVRTVKEICFICLWEYKAMKIILRRMKMISNVVLDELFQGNLVTSYEDMLAISIAKQYAINILDKSDIDYEKYVSELEVYVVWKCKALQNWKYLISTNLPDGMYYELTYNGVKDEWYFDAYKKIVNECICQNRAIGMLNGTIAGVNEWKPK</sequence>
<dbReference type="InterPro" id="IPR046242">
    <property type="entry name" value="DUF6275"/>
</dbReference>
<name>A0A8S5R0K0_9CAUD</name>
<evidence type="ECO:0000313" key="1">
    <source>
        <dbReference type="EMBL" id="DAE25015.1"/>
    </source>
</evidence>
<protein>
    <submittedName>
        <fullName evidence="1">IGLE PROTEIN, BACTERIAL SECRETION SYSTEM</fullName>
    </submittedName>
</protein>
<reference evidence="1" key="1">
    <citation type="journal article" date="2021" name="Proc. Natl. Acad. Sci. U.S.A.">
        <title>A Catalog of Tens of Thousands of Viruses from Human Metagenomes Reveals Hidden Associations with Chronic Diseases.</title>
        <authorList>
            <person name="Tisza M.J."/>
            <person name="Buck C.B."/>
        </authorList>
    </citation>
    <scope>NUCLEOTIDE SEQUENCE</scope>
    <source>
        <strain evidence="1">Ct78050</strain>
    </source>
</reference>
<accession>A0A8S5R0K0</accession>
<dbReference type="EMBL" id="BK015791">
    <property type="protein sequence ID" value="DAE25015.1"/>
    <property type="molecule type" value="Genomic_DNA"/>
</dbReference>
<dbReference type="Pfam" id="PF19791">
    <property type="entry name" value="DUF6275"/>
    <property type="match status" value="1"/>
</dbReference>
<organism evidence="1">
    <name type="scientific">Myoviridae sp. ct78050</name>
    <dbReference type="NCBI Taxonomy" id="2826617"/>
    <lineage>
        <taxon>Viruses</taxon>
        <taxon>Duplodnaviria</taxon>
        <taxon>Heunggongvirae</taxon>
        <taxon>Uroviricota</taxon>
        <taxon>Caudoviricetes</taxon>
    </lineage>
</organism>